<dbReference type="RefSeq" id="WP_015161891.1">
    <property type="nucleotide sequence ID" value="NC_019697.1"/>
</dbReference>
<evidence type="ECO:0000256" key="1">
    <source>
        <dbReference type="ARBA" id="ARBA00022500"/>
    </source>
</evidence>
<dbReference type="SUPFAM" id="SSF58104">
    <property type="entry name" value="Methyl-accepting chemotaxis protein (MCP) signaling domain"/>
    <property type="match status" value="1"/>
</dbReference>
<gene>
    <name evidence="7" type="ORF">Cha6605_4891</name>
</gene>
<dbReference type="HOGENOM" id="CLU_436619_0_0_3"/>
<dbReference type="AlphaFoldDB" id="K9UL48"/>
<evidence type="ECO:0000259" key="5">
    <source>
        <dbReference type="PROSITE" id="PS50111"/>
    </source>
</evidence>
<dbReference type="STRING" id="1173020.Cha6605_4891"/>
<evidence type="ECO:0000313" key="8">
    <source>
        <dbReference type="Proteomes" id="UP000010366"/>
    </source>
</evidence>
<feature type="domain" description="HAMP" evidence="6">
    <location>
        <begin position="273"/>
        <end position="324"/>
    </location>
</feature>
<evidence type="ECO:0000256" key="3">
    <source>
        <dbReference type="PROSITE-ProRule" id="PRU00284"/>
    </source>
</evidence>
<dbReference type="InterPro" id="IPR003660">
    <property type="entry name" value="HAMP_dom"/>
</dbReference>
<dbReference type="Gene3D" id="1.10.287.950">
    <property type="entry name" value="Methyl-accepting chemotaxis protein"/>
    <property type="match status" value="1"/>
</dbReference>
<keyword evidence="4" id="KW-0812">Transmembrane</keyword>
<dbReference type="Proteomes" id="UP000010366">
    <property type="component" value="Chromosome"/>
</dbReference>
<dbReference type="PANTHER" id="PTHR43531">
    <property type="entry name" value="PROTEIN ICFG"/>
    <property type="match status" value="1"/>
</dbReference>
<dbReference type="GO" id="GO:0007165">
    <property type="term" value="P:signal transduction"/>
    <property type="evidence" value="ECO:0007669"/>
    <property type="project" value="UniProtKB-KW"/>
</dbReference>
<comment type="similarity">
    <text evidence="2">Belongs to the methyl-accepting chemotaxis (MCP) protein family.</text>
</comment>
<dbReference type="PATRIC" id="fig|1173020.3.peg.5598"/>
<sequence length="643" mass="70415">MNSEPSTDRSVVAKVAQLDRHTARTASPLTAFLQKHLIGTIVLSTCINLGLTGAATWSVAETARQLQANVTKQARQQDLSGQLTYLDEVLTMSAQMFTNTGQLMWDKRYTQTVPVYDKAFAELTKDVPPSPQFDKATKKLFEIEDAAFKLAKQGNLKAASALLLNPDYQQNKQIYTTELTATIAKIKTNADTEIRGDRQALSDAILLASLGLGLLVITGALVVITVRGYIRDREQSQQDLQTFQSDLLLLNHELKQQAELRTEQQERIVTESATLQTDIGHILEIVSSLEDGNLTVRAEVSAGATGLISDTLNRLVESLHRIISVVLSNADRVAASTYGLDRLALETASQAQNQTRSIQQIEASIAQVNTLSNNSYERAVATVDAVQLAKAAIDNGQQEMSAMGDGIETLQQGTEQIVRRVQSLSEFVALAARFSKEQKRVAALTRVLALNASLLSTRALQEQDPLQFASLAHEFETIANQVNELAGETNNSLISLQYRTNQIQTVTSGLSQDITDIDRLVQKFTGEMNVSRQAFTNIQLVTDRVALMGEQVSISSQEIVRVANDALTAIQSIGIVAQNTEHKATVTREEVISMGQMAQQLLQMVEFFQLNESTATADRIVLPEDSTAVKNPQAVYQLLQSPS</sequence>
<organism evidence="7 8">
    <name type="scientific">Chamaesiphon minutus (strain ATCC 27169 / PCC 6605)</name>
    <dbReference type="NCBI Taxonomy" id="1173020"/>
    <lineage>
        <taxon>Bacteria</taxon>
        <taxon>Bacillati</taxon>
        <taxon>Cyanobacteriota</taxon>
        <taxon>Cyanophyceae</taxon>
        <taxon>Gomontiellales</taxon>
        <taxon>Chamaesiphonaceae</taxon>
        <taxon>Chamaesiphon</taxon>
    </lineage>
</organism>
<name>K9UL48_CHAP6</name>
<dbReference type="PROSITE" id="PS50885">
    <property type="entry name" value="HAMP"/>
    <property type="match status" value="1"/>
</dbReference>
<reference evidence="7 8" key="1">
    <citation type="submission" date="2012-05" db="EMBL/GenBank/DDBJ databases">
        <title>Finished chromosome of genome of Chamaesiphon sp. PCC 6605.</title>
        <authorList>
            <consortium name="US DOE Joint Genome Institute"/>
            <person name="Gugger M."/>
            <person name="Coursin T."/>
            <person name="Rippka R."/>
            <person name="Tandeau De Marsac N."/>
            <person name="Huntemann M."/>
            <person name="Wei C.-L."/>
            <person name="Han J."/>
            <person name="Detter J.C."/>
            <person name="Han C."/>
            <person name="Tapia R."/>
            <person name="Chen A."/>
            <person name="Kyrpides N."/>
            <person name="Mavromatis K."/>
            <person name="Markowitz V."/>
            <person name="Szeto E."/>
            <person name="Ivanova N."/>
            <person name="Pagani I."/>
            <person name="Pati A."/>
            <person name="Goodwin L."/>
            <person name="Nordberg H.P."/>
            <person name="Cantor M.N."/>
            <person name="Hua S.X."/>
            <person name="Woyke T."/>
            <person name="Kerfeld C.A."/>
        </authorList>
    </citation>
    <scope>NUCLEOTIDE SEQUENCE [LARGE SCALE GENOMIC DNA]</scope>
    <source>
        <strain evidence="8">ATCC 27169 / PCC 6605</strain>
    </source>
</reference>
<evidence type="ECO:0000313" key="7">
    <source>
        <dbReference type="EMBL" id="AFY95802.1"/>
    </source>
</evidence>
<keyword evidence="1" id="KW-0145">Chemotaxis</keyword>
<evidence type="ECO:0000259" key="6">
    <source>
        <dbReference type="PROSITE" id="PS50885"/>
    </source>
</evidence>
<feature type="transmembrane region" description="Helical" evidence="4">
    <location>
        <begin position="204"/>
        <end position="230"/>
    </location>
</feature>
<dbReference type="PROSITE" id="PS50111">
    <property type="entry name" value="CHEMOTAXIS_TRANSDUC_2"/>
    <property type="match status" value="1"/>
</dbReference>
<evidence type="ECO:0000256" key="2">
    <source>
        <dbReference type="ARBA" id="ARBA00029447"/>
    </source>
</evidence>
<protein>
    <submittedName>
        <fullName evidence="7">Methyl-accepting chemotaxis protein</fullName>
    </submittedName>
</protein>
<dbReference type="eggNOG" id="COG0840">
    <property type="taxonomic scope" value="Bacteria"/>
</dbReference>
<keyword evidence="4" id="KW-0472">Membrane</keyword>
<dbReference type="EMBL" id="CP003600">
    <property type="protein sequence ID" value="AFY95802.1"/>
    <property type="molecule type" value="Genomic_DNA"/>
</dbReference>
<accession>K9UL48</accession>
<evidence type="ECO:0000256" key="4">
    <source>
        <dbReference type="SAM" id="Phobius"/>
    </source>
</evidence>
<keyword evidence="3" id="KW-0807">Transducer</keyword>
<dbReference type="PANTHER" id="PTHR43531:SF11">
    <property type="entry name" value="METHYL-ACCEPTING CHEMOTAXIS PROTEIN 3"/>
    <property type="match status" value="1"/>
</dbReference>
<keyword evidence="4" id="KW-1133">Transmembrane helix</keyword>
<dbReference type="OrthoDB" id="567929at2"/>
<proteinExistence type="inferred from homology"/>
<dbReference type="GO" id="GO:0004888">
    <property type="term" value="F:transmembrane signaling receptor activity"/>
    <property type="evidence" value="ECO:0007669"/>
    <property type="project" value="TreeGrafter"/>
</dbReference>
<dbReference type="GO" id="GO:0005886">
    <property type="term" value="C:plasma membrane"/>
    <property type="evidence" value="ECO:0007669"/>
    <property type="project" value="TreeGrafter"/>
</dbReference>
<dbReference type="InterPro" id="IPR004089">
    <property type="entry name" value="MCPsignal_dom"/>
</dbReference>
<feature type="domain" description="Methyl-accepting transducer" evidence="5">
    <location>
        <begin position="329"/>
        <end position="574"/>
    </location>
</feature>
<keyword evidence="8" id="KW-1185">Reference proteome</keyword>
<dbReference type="InterPro" id="IPR051310">
    <property type="entry name" value="MCP_chemotaxis"/>
</dbReference>
<dbReference type="GO" id="GO:0006935">
    <property type="term" value="P:chemotaxis"/>
    <property type="evidence" value="ECO:0007669"/>
    <property type="project" value="UniProtKB-KW"/>
</dbReference>
<dbReference type="KEGG" id="cmp:Cha6605_4891"/>